<name>A0A1R4HEB6_9GAMM</name>
<keyword evidence="2" id="KW-0067">ATP-binding</keyword>
<dbReference type="InterPro" id="IPR027417">
    <property type="entry name" value="P-loop_NTPase"/>
</dbReference>
<accession>A0A1R4HEB6</accession>
<protein>
    <submittedName>
        <fullName evidence="3">Chain length determinant protein tyrosine kinase EpsG</fullName>
    </submittedName>
</protein>
<dbReference type="Proteomes" id="UP000195667">
    <property type="component" value="Unassembled WGS sequence"/>
</dbReference>
<proteinExistence type="predicted"/>
<dbReference type="EMBL" id="FUKI01000132">
    <property type="protein sequence ID" value="SJM94563.1"/>
    <property type="molecule type" value="Genomic_DNA"/>
</dbReference>
<dbReference type="Gene3D" id="3.40.50.300">
    <property type="entry name" value="P-loop containing nucleotide triphosphate hydrolases"/>
    <property type="match status" value="1"/>
</dbReference>
<keyword evidence="4" id="KW-1185">Reference proteome</keyword>
<dbReference type="GO" id="GO:0005886">
    <property type="term" value="C:plasma membrane"/>
    <property type="evidence" value="ECO:0007669"/>
    <property type="project" value="TreeGrafter"/>
</dbReference>
<sequence length="275" mass="29966">MKSLTIGGLLLDSGKITLAGAERILRLQKEKGMLFGEAAKALGLITEKDIQQVLAQQFDFPFLVNSKGGLSFELIAAYKPFSTQVETLRAIRSQLMLRWFTDNRKALAIVSPINNEGRSFFAANLAIVFSQLGERTLLIDADLRQPRQHTLFNIDGKLGLSNFLAERVDNSVITQIPGFRDLSVLAAGTIPPNPLELIGRRLAPCLEQLATEYDVILLDTPAGSQGSDAQLLAAKAGGAVLLARQHKTRLLKLEAMKNLLENSGTILVGSIINDF</sequence>
<dbReference type="GO" id="GO:0004713">
    <property type="term" value="F:protein tyrosine kinase activity"/>
    <property type="evidence" value="ECO:0007669"/>
    <property type="project" value="TreeGrafter"/>
</dbReference>
<dbReference type="SUPFAM" id="SSF160246">
    <property type="entry name" value="EspE N-terminal domain-like"/>
    <property type="match status" value="1"/>
</dbReference>
<dbReference type="InterPro" id="IPR017479">
    <property type="entry name" value="Tyr_kinase_chain_length_EpsG"/>
</dbReference>
<dbReference type="SUPFAM" id="SSF52540">
    <property type="entry name" value="P-loop containing nucleoside triphosphate hydrolases"/>
    <property type="match status" value="1"/>
</dbReference>
<dbReference type="InterPro" id="IPR005702">
    <property type="entry name" value="Wzc-like_C"/>
</dbReference>
<dbReference type="NCBIfam" id="TIGR01007">
    <property type="entry name" value="eps_fam"/>
    <property type="match status" value="1"/>
</dbReference>
<evidence type="ECO:0000256" key="1">
    <source>
        <dbReference type="ARBA" id="ARBA00022741"/>
    </source>
</evidence>
<dbReference type="InterPro" id="IPR037257">
    <property type="entry name" value="T2SS_E_N_sf"/>
</dbReference>
<dbReference type="CDD" id="cd05387">
    <property type="entry name" value="BY-kinase"/>
    <property type="match status" value="1"/>
</dbReference>
<dbReference type="NCBIfam" id="TIGR03029">
    <property type="entry name" value="EpsG"/>
    <property type="match status" value="1"/>
</dbReference>
<gene>
    <name evidence="3" type="ORF">CRENPOLYSF1_550035</name>
</gene>
<evidence type="ECO:0000313" key="4">
    <source>
        <dbReference type="Proteomes" id="UP000195667"/>
    </source>
</evidence>
<dbReference type="GO" id="GO:0005524">
    <property type="term" value="F:ATP binding"/>
    <property type="evidence" value="ECO:0007669"/>
    <property type="project" value="UniProtKB-KW"/>
</dbReference>
<keyword evidence="3" id="KW-0808">Transferase</keyword>
<dbReference type="PANTHER" id="PTHR32309">
    <property type="entry name" value="TYROSINE-PROTEIN KINASE"/>
    <property type="match status" value="1"/>
</dbReference>
<reference evidence="4" key="1">
    <citation type="submission" date="2017-02" db="EMBL/GenBank/DDBJ databases">
        <authorList>
            <person name="Daims H."/>
        </authorList>
    </citation>
    <scope>NUCLEOTIDE SEQUENCE [LARGE SCALE GENOMIC DNA]</scope>
</reference>
<dbReference type="RefSeq" id="WP_217884113.1">
    <property type="nucleotide sequence ID" value="NZ_FUKI01000132.1"/>
</dbReference>
<organism evidence="3 4">
    <name type="scientific">Crenothrix polyspora</name>
    <dbReference type="NCBI Taxonomy" id="360316"/>
    <lineage>
        <taxon>Bacteria</taxon>
        <taxon>Pseudomonadati</taxon>
        <taxon>Pseudomonadota</taxon>
        <taxon>Gammaproteobacteria</taxon>
        <taxon>Methylococcales</taxon>
        <taxon>Crenotrichaceae</taxon>
        <taxon>Crenothrix</taxon>
    </lineage>
</organism>
<dbReference type="PANTHER" id="PTHR32309:SF13">
    <property type="entry name" value="FERRIC ENTEROBACTIN TRANSPORT PROTEIN FEPE"/>
    <property type="match status" value="1"/>
</dbReference>
<evidence type="ECO:0000256" key="2">
    <source>
        <dbReference type="ARBA" id="ARBA00022840"/>
    </source>
</evidence>
<dbReference type="AlphaFoldDB" id="A0A1R4HEB6"/>
<keyword evidence="1" id="KW-0547">Nucleotide-binding</keyword>
<keyword evidence="3" id="KW-0418">Kinase</keyword>
<dbReference type="InterPro" id="IPR050445">
    <property type="entry name" value="Bact_polysacc_biosynth/exp"/>
</dbReference>
<evidence type="ECO:0000313" key="3">
    <source>
        <dbReference type="EMBL" id="SJM94563.1"/>
    </source>
</evidence>